<dbReference type="GO" id="GO:0035267">
    <property type="term" value="C:NuA4 histone acetyltransferase complex"/>
    <property type="evidence" value="ECO:0007669"/>
    <property type="project" value="TreeGrafter"/>
</dbReference>
<dbReference type="InterPro" id="IPR050517">
    <property type="entry name" value="DDR_Repair_Kinase"/>
</dbReference>
<evidence type="ECO:0000259" key="4">
    <source>
        <dbReference type="PROSITE" id="PS51189"/>
    </source>
</evidence>
<dbReference type="RefSeq" id="XP_018737291.1">
    <property type="nucleotide sequence ID" value="XM_018879368.1"/>
</dbReference>
<dbReference type="GO" id="GO:0005634">
    <property type="term" value="C:nucleus"/>
    <property type="evidence" value="ECO:0007669"/>
    <property type="project" value="TreeGrafter"/>
</dbReference>
<dbReference type="InterPro" id="IPR014009">
    <property type="entry name" value="PIK_FAT"/>
</dbReference>
<dbReference type="InterPro" id="IPR003151">
    <property type="entry name" value="PIK-rel_kinase_FAT"/>
</dbReference>
<feature type="region of interest" description="Disordered" evidence="2">
    <location>
        <begin position="35"/>
        <end position="74"/>
    </location>
</feature>
<evidence type="ECO:0000313" key="6">
    <source>
        <dbReference type="Proteomes" id="UP000189580"/>
    </source>
</evidence>
<dbReference type="PANTHER" id="PTHR11139:SF1">
    <property type="entry name" value="TRANSFORMATION_TRANSCRIPTION DOMAIN-ASSOCIATED PROTEIN"/>
    <property type="match status" value="1"/>
</dbReference>
<dbReference type="InterPro" id="IPR011009">
    <property type="entry name" value="Kinase-like_dom_sf"/>
</dbReference>
<reference evidence="5 6" key="1">
    <citation type="submission" date="2016-02" db="EMBL/GenBank/DDBJ databases">
        <title>Complete genome sequence and transcriptome regulation of the pentose utilising yeast Sugiyamaella lignohabitans.</title>
        <authorList>
            <person name="Bellasio M."/>
            <person name="Peymann A."/>
            <person name="Valli M."/>
            <person name="Sipitzky M."/>
            <person name="Graf A."/>
            <person name="Sauer M."/>
            <person name="Marx H."/>
            <person name="Mattanovich D."/>
        </authorList>
    </citation>
    <scope>NUCLEOTIDE SEQUENCE [LARGE SCALE GENOMIC DNA]</scope>
    <source>
        <strain evidence="5 6">CBS 10342</strain>
    </source>
</reference>
<dbReference type="SUPFAM" id="SSF56112">
    <property type="entry name" value="Protein kinase-like (PK-like)"/>
    <property type="match status" value="1"/>
</dbReference>
<organism evidence="5 6">
    <name type="scientific">Sugiyamaella lignohabitans</name>
    <dbReference type="NCBI Taxonomy" id="796027"/>
    <lineage>
        <taxon>Eukaryota</taxon>
        <taxon>Fungi</taxon>
        <taxon>Dikarya</taxon>
        <taxon>Ascomycota</taxon>
        <taxon>Saccharomycotina</taxon>
        <taxon>Dipodascomycetes</taxon>
        <taxon>Dipodascales</taxon>
        <taxon>Trichomonascaceae</taxon>
        <taxon>Sugiyamaella</taxon>
    </lineage>
</organism>
<dbReference type="GO" id="GO:0016740">
    <property type="term" value="F:transferase activity"/>
    <property type="evidence" value="ECO:0007669"/>
    <property type="project" value="UniProtKB-KW"/>
</dbReference>
<dbReference type="Proteomes" id="UP000189580">
    <property type="component" value="Chromosome b"/>
</dbReference>
<dbReference type="GO" id="GO:0006281">
    <property type="term" value="P:DNA repair"/>
    <property type="evidence" value="ECO:0007669"/>
    <property type="project" value="TreeGrafter"/>
</dbReference>
<proteinExistence type="inferred from homology"/>
<dbReference type="CDD" id="cd05163">
    <property type="entry name" value="PIKK_TRRAP"/>
    <property type="match status" value="1"/>
</dbReference>
<keyword evidence="5" id="KW-0808">Transferase</keyword>
<evidence type="ECO:0000259" key="3">
    <source>
        <dbReference type="PROSITE" id="PS50290"/>
    </source>
</evidence>
<dbReference type="Pfam" id="PF00454">
    <property type="entry name" value="PI3_PI4_kinase"/>
    <property type="match status" value="1"/>
</dbReference>
<dbReference type="GO" id="GO:0006355">
    <property type="term" value="P:regulation of DNA-templated transcription"/>
    <property type="evidence" value="ECO:0007669"/>
    <property type="project" value="TreeGrafter"/>
</dbReference>
<evidence type="ECO:0000256" key="2">
    <source>
        <dbReference type="SAM" id="MobiDB-lite"/>
    </source>
</evidence>
<name>A0A167F4E0_9ASCO</name>
<feature type="compositionally biased region" description="Low complexity" evidence="2">
    <location>
        <begin position="44"/>
        <end position="74"/>
    </location>
</feature>
<dbReference type="Pfam" id="PF02259">
    <property type="entry name" value="FAT"/>
    <property type="match status" value="1"/>
</dbReference>
<dbReference type="GO" id="GO:0000124">
    <property type="term" value="C:SAGA complex"/>
    <property type="evidence" value="ECO:0007669"/>
    <property type="project" value="TreeGrafter"/>
</dbReference>
<keyword evidence="6" id="KW-1185">Reference proteome</keyword>
<feature type="region of interest" description="Disordered" evidence="2">
    <location>
        <begin position="975"/>
        <end position="1040"/>
    </location>
</feature>
<dbReference type="PROSITE" id="PS51189">
    <property type="entry name" value="FAT"/>
    <property type="match status" value="1"/>
</dbReference>
<dbReference type="OrthoDB" id="5570127at2759"/>
<accession>A0A167F4E0</accession>
<dbReference type="KEGG" id="slb:AWJ20_2426"/>
<gene>
    <name evidence="5" type="primary">TRA1</name>
    <name evidence="5" type="ORF">AWJ20_2426</name>
</gene>
<feature type="domain" description="FAT" evidence="4">
    <location>
        <begin position="407"/>
        <end position="963"/>
    </location>
</feature>
<dbReference type="EMBL" id="CP014503">
    <property type="protein sequence ID" value="ANB14814.1"/>
    <property type="molecule type" value="Genomic_DNA"/>
</dbReference>
<dbReference type="InterPro" id="IPR000403">
    <property type="entry name" value="PI3/4_kinase_cat_dom"/>
</dbReference>
<comment type="similarity">
    <text evidence="1">Belongs to the PI3/PI4-kinase family. TRA1 subfamily.</text>
</comment>
<dbReference type="Pfam" id="PF20206">
    <property type="entry name" value="Tra1_ring"/>
    <property type="match status" value="1"/>
</dbReference>
<evidence type="ECO:0000256" key="1">
    <source>
        <dbReference type="ARBA" id="ARBA00007234"/>
    </source>
</evidence>
<feature type="compositionally biased region" description="Low complexity" evidence="2">
    <location>
        <begin position="975"/>
        <end position="984"/>
    </location>
</feature>
<feature type="compositionally biased region" description="Gly residues" evidence="2">
    <location>
        <begin position="985"/>
        <end position="995"/>
    </location>
</feature>
<feature type="domain" description="PI3K/PI4K catalytic" evidence="3">
    <location>
        <begin position="1212"/>
        <end position="1398"/>
    </location>
</feature>
<feature type="compositionally biased region" description="Low complexity" evidence="2">
    <location>
        <begin position="996"/>
        <end position="1021"/>
    </location>
</feature>
<dbReference type="PANTHER" id="PTHR11139">
    <property type="entry name" value="ATAXIA TELANGIECTASIA MUTATED ATM -RELATED"/>
    <property type="match status" value="1"/>
</dbReference>
<dbReference type="GeneID" id="30034336"/>
<evidence type="ECO:0000313" key="5">
    <source>
        <dbReference type="EMBL" id="ANB14814.1"/>
    </source>
</evidence>
<dbReference type="InterPro" id="IPR046805">
    <property type="entry name" value="Tra1_ring"/>
</dbReference>
<dbReference type="PROSITE" id="PS50290">
    <property type="entry name" value="PI3_4_KINASE_3"/>
    <property type="match status" value="1"/>
</dbReference>
<protein>
    <submittedName>
        <fullName evidence="5">Histone acetyltransferase TRA1</fullName>
    </submittedName>
</protein>
<sequence length="1398" mass="157776">MMASSLVSYKASAVDSSLPAIMKVFGKLCKDHTSPPSSEADAVNNSTTANGTSSTAAPASGASANGGTTAGASSASAENAATEIDPKQVVVLLEKILDLASLRISYLGDQRRVFLSLIAQLIERSKDHSICAKIIKITRNWVFSKTDLFPTTKEKAAILSKMMAFESRGDPELTKEFYSIVVSIYDDPALARSELSVRMEHAFLIGTRLADYKTRHRLMTILSESIDTNILKRLQYVIGEQNWEYIGESQWLNQALQILYGGIKEDVPLKLRNNDFMLAPLHSISDALPSGTLEAAAKEDVSDDLEAFVRRRKEFVKEVSTAATVSSFFGPLVELQYQSPELVHKMWINMFQVVYVNVPRKDRTEMMRALIILLSKDYHNRQVDARPNVVQTLLEGVGTVEQLPPQLVKYMGIAFNAWHPAMQILENIEAHPQRESLKVSESNLDALAELYAGLQDDDMFYGLWRRRANYTETNSGLSYEQCGMLGRAMQMYEAAQIRARSGVLPYGESEYGLWEDHWIISAQKLQQWDILTELAKHEGFTDLLLECGWRVADWTADREPLEQSIKTVMDVPTPRRQVFETFLCLQGYAQKTETVQELSKYCDEGIQLALRKWYGLPTNITGAHIPLLHTFQQYVEFMEASQVYSSLASTTAQNLDAKSQELKGVLQAWRERLPNLWDDINIWGDLVTWRQHAFGVINKVYLPLIPSLNQANGNNNSTNSYAYRGYHEIAWIINRFAHVARKHNMPDVCISQLTKIYTLPNIEIQEAFLKLREQAKCHYQNPNEMNTGLDVISNTNLVYFGAQQKAEFFTLKGMFLAKLNAMDDANQAFATAVQIDLYLPKAWAEWGYFNDRRFRERPEELLYASNAISCYLQAAGLYKNSKTRKLLGRILWLISLDDANGSIAQAFDTYRGEVPVWYWITYIPQLLTSLSHKEARLARHVLIKIAKSYPQALHFHLRTTKEDYAIIQRQAMQAAQNASQRAGQQPGGAAGGGSSAGTPNPASSSPGPGAAAGSPVPQAFAGGAGAGATGPNGQPSANRQPWEHVDEIMGILKTAYPLLALSLETFVDQIYHRFKSPADEDAYRLIVALFNDGVQYMGRLTYPKEDAKLPPATETNITRFAESVLPKHIKPAFEKDFVAEKPNLETYVMKLRKWRDRFEAKLDARPDKINLESLSPPLCEFHYQKFEDVEVPGQYFEHKDNNMHFIKIERFMPTVDVVRGSGVCYRRLSIRGHDGSIHPFAVQYPAARHCRREERVAQLFKILNGVIARRKESRRRNLQFTLPVAIPLTTHIRIVQDDPRYISMHSIYENYCKRIGQSRDAPLDFSTKQLRAAFDVKLPKPDIAAVKLEILTAIQATLVPSSIMRDVSISAFSKVLKLYFVMVSNKTLVFLYCILFIC</sequence>